<keyword evidence="5" id="KW-0804">Transcription</keyword>
<dbReference type="GO" id="GO:0003677">
    <property type="term" value="F:DNA binding"/>
    <property type="evidence" value="ECO:0007669"/>
    <property type="project" value="UniProtKB-KW"/>
</dbReference>
<gene>
    <name evidence="8" type="ORF">HKI87_05g34960</name>
</gene>
<reference evidence="8 9" key="1">
    <citation type="submission" date="2024-03" db="EMBL/GenBank/DDBJ databases">
        <title>Complete genome sequence of the green alga Chloropicon roscoffensis RCC1871.</title>
        <authorList>
            <person name="Lemieux C."/>
            <person name="Pombert J.-F."/>
            <person name="Otis C."/>
            <person name="Turmel M."/>
        </authorList>
    </citation>
    <scope>NUCLEOTIDE SEQUENCE [LARGE SCALE GENOMIC DNA]</scope>
    <source>
        <strain evidence="8 9">RCC1871</strain>
    </source>
</reference>
<keyword evidence="3" id="KW-0175">Coiled coil</keyword>
<protein>
    <submittedName>
        <fullName evidence="8">RWP-RK domain-containing protein</fullName>
    </submittedName>
</protein>
<evidence type="ECO:0000259" key="7">
    <source>
        <dbReference type="PROSITE" id="PS51519"/>
    </source>
</evidence>
<keyword evidence="4" id="KW-0238">DNA-binding</keyword>
<evidence type="ECO:0000256" key="6">
    <source>
        <dbReference type="ARBA" id="ARBA00023242"/>
    </source>
</evidence>
<keyword evidence="6" id="KW-0539">Nucleus</keyword>
<feature type="domain" description="RWP-RK" evidence="7">
    <location>
        <begin position="18"/>
        <end position="99"/>
    </location>
</feature>
<evidence type="ECO:0000313" key="9">
    <source>
        <dbReference type="Proteomes" id="UP001472866"/>
    </source>
</evidence>
<evidence type="ECO:0000256" key="2">
    <source>
        <dbReference type="ARBA" id="ARBA00023015"/>
    </source>
</evidence>
<keyword evidence="9" id="KW-1185">Reference proteome</keyword>
<comment type="function">
    <text evidence="1">Putative transcription factor.</text>
</comment>
<evidence type="ECO:0000256" key="3">
    <source>
        <dbReference type="ARBA" id="ARBA00023054"/>
    </source>
</evidence>
<dbReference type="InterPro" id="IPR003035">
    <property type="entry name" value="RWP-RK_dom"/>
</dbReference>
<sequence length="169" mass="18949">MTVTLARVVDGQVIEARYIERVGRRGRPKFEVKPEQLAKLFHLRFDKACEVLGIGTTTLKRICRDQGIRRWPYRALSYSKKKQRRYCDEEASEAAEKSAIGRQVDGQQVKDEQAPFRELEGMEGIQPACVPEILTDTSIDGLESTESLIKLLFGSPCDAPSVHAGPKVS</sequence>
<dbReference type="PROSITE" id="PS51519">
    <property type="entry name" value="RWP_RK"/>
    <property type="match status" value="1"/>
</dbReference>
<dbReference type="AlphaFoldDB" id="A0AAX4P6I2"/>
<evidence type="ECO:0000256" key="1">
    <source>
        <dbReference type="ARBA" id="ARBA00004049"/>
    </source>
</evidence>
<evidence type="ECO:0000313" key="8">
    <source>
        <dbReference type="EMBL" id="WZN61960.1"/>
    </source>
</evidence>
<name>A0AAX4P6I2_9CHLO</name>
<dbReference type="PANTHER" id="PTHR46373">
    <property type="entry name" value="PROTEIN RKD4"/>
    <property type="match status" value="1"/>
</dbReference>
<dbReference type="Proteomes" id="UP001472866">
    <property type="component" value="Chromosome 05"/>
</dbReference>
<evidence type="ECO:0000256" key="5">
    <source>
        <dbReference type="ARBA" id="ARBA00023163"/>
    </source>
</evidence>
<evidence type="ECO:0000256" key="4">
    <source>
        <dbReference type="ARBA" id="ARBA00023125"/>
    </source>
</evidence>
<keyword evidence="2" id="KW-0805">Transcription regulation</keyword>
<dbReference type="PANTHER" id="PTHR46373:SF9">
    <property type="entry name" value="OS01G0246500 PROTEIN"/>
    <property type="match status" value="1"/>
</dbReference>
<accession>A0AAX4P6I2</accession>
<dbReference type="InterPro" id="IPR044607">
    <property type="entry name" value="RKD-like"/>
</dbReference>
<organism evidence="8 9">
    <name type="scientific">Chloropicon roscoffensis</name>
    <dbReference type="NCBI Taxonomy" id="1461544"/>
    <lineage>
        <taxon>Eukaryota</taxon>
        <taxon>Viridiplantae</taxon>
        <taxon>Chlorophyta</taxon>
        <taxon>Chloropicophyceae</taxon>
        <taxon>Chloropicales</taxon>
        <taxon>Chloropicaceae</taxon>
        <taxon>Chloropicon</taxon>
    </lineage>
</organism>
<dbReference type="EMBL" id="CP151505">
    <property type="protein sequence ID" value="WZN61960.1"/>
    <property type="molecule type" value="Genomic_DNA"/>
</dbReference>
<proteinExistence type="predicted"/>
<dbReference type="GO" id="GO:0003700">
    <property type="term" value="F:DNA-binding transcription factor activity"/>
    <property type="evidence" value="ECO:0007669"/>
    <property type="project" value="InterPro"/>
</dbReference>
<dbReference type="Pfam" id="PF02042">
    <property type="entry name" value="RWP-RK"/>
    <property type="match status" value="1"/>
</dbReference>